<gene>
    <name evidence="2" type="ORF">GFJ39_05850</name>
</gene>
<accession>A0A7X1SPE5</accession>
<sequence length="76" mass="8185">MAWHALETAKGVVSSDALPSPHGGAVRTNGAMVYEEALFFASYLPRSFSLSPRSSLVQASESLRRCLVVASMMPRT</sequence>
<organism evidence="2 3">
    <name type="scientific">Gluconobacter aidae</name>
    <dbReference type="NCBI Taxonomy" id="2662454"/>
    <lineage>
        <taxon>Bacteria</taxon>
        <taxon>Pseudomonadati</taxon>
        <taxon>Pseudomonadota</taxon>
        <taxon>Alphaproteobacteria</taxon>
        <taxon>Acetobacterales</taxon>
        <taxon>Acetobacteraceae</taxon>
        <taxon>Gluconobacter</taxon>
    </lineage>
</organism>
<evidence type="ECO:0000256" key="1">
    <source>
        <dbReference type="SAM" id="MobiDB-lite"/>
    </source>
</evidence>
<evidence type="ECO:0000313" key="2">
    <source>
        <dbReference type="EMBL" id="MQR98733.1"/>
    </source>
</evidence>
<protein>
    <submittedName>
        <fullName evidence="2">Uncharacterized protein</fullName>
    </submittedName>
</protein>
<evidence type="ECO:0000313" key="3">
    <source>
        <dbReference type="Proteomes" id="UP000432209"/>
    </source>
</evidence>
<dbReference type="Proteomes" id="UP000432209">
    <property type="component" value="Unassembled WGS sequence"/>
</dbReference>
<comment type="caution">
    <text evidence="2">The sequence shown here is derived from an EMBL/GenBank/DDBJ whole genome shotgun (WGS) entry which is preliminary data.</text>
</comment>
<feature type="region of interest" description="Disordered" evidence="1">
    <location>
        <begin position="1"/>
        <end position="22"/>
    </location>
</feature>
<keyword evidence="3" id="KW-1185">Reference proteome</keyword>
<dbReference type="EMBL" id="WIPH01000009">
    <property type="protein sequence ID" value="MQR98733.1"/>
    <property type="molecule type" value="Genomic_DNA"/>
</dbReference>
<reference evidence="2 3" key="1">
    <citation type="submission" date="2019-10" db="EMBL/GenBank/DDBJ databases">
        <title>Gluconobacter aidae sp. nov., a novel species of acetic acid bacteria isolated in Thailand.</title>
        <authorList>
            <person name="Yukphan P."/>
            <person name="Charoenyingcharoen P."/>
            <person name="Malimas S."/>
            <person name="Muramatsu Y."/>
            <person name="Nakagawa Y."/>
            <person name="Tanasupawat S."/>
            <person name="Yamada Y."/>
        </authorList>
    </citation>
    <scope>NUCLEOTIDE SEQUENCE [LARGE SCALE GENOMIC DNA]</scope>
    <source>
        <strain evidence="2 3">AC10</strain>
    </source>
</reference>
<proteinExistence type="predicted"/>
<dbReference type="AlphaFoldDB" id="A0A7X1SPE5"/>
<name>A0A7X1SPE5_9PROT</name>